<dbReference type="InterPro" id="IPR015003">
    <property type="entry name" value="DUF1853"/>
</dbReference>
<keyword evidence="2" id="KW-1185">Reference proteome</keyword>
<gene>
    <name evidence="1" type="ORF">GCM10007894_25050</name>
</gene>
<protein>
    <submittedName>
        <fullName evidence="1">Uncharacterized protein</fullName>
    </submittedName>
</protein>
<dbReference type="EMBL" id="BSPO01000003">
    <property type="protein sequence ID" value="GLS84528.1"/>
    <property type="molecule type" value="Genomic_DNA"/>
</dbReference>
<proteinExistence type="predicted"/>
<sequence length="268" mass="30784">MADGLLKQQIAQLEWMISTPELMAFADEFTLPTDQAEEFHDCSQRTLDRLKAGHIAPPSVSPSLRLGFQFEGLLHWLLNHDPNYQIISYNQQIHDQQRTIGAVDFVLRYLPSNEVQHWEAAVKFYLAIDVNGERVYLGANANDSLSRKHQHLCSHQLTLLKQPQAQGLLQQLAIGIDRSVAFSRGMVFYHEHYPPTDHPQLNKQHLHGAWYFAHQAPLNLRYFDKPQWLQATPSLVLDTPPRLPCRAINTQGQHCIVVPDHWPTKKEP</sequence>
<evidence type="ECO:0000313" key="2">
    <source>
        <dbReference type="Proteomes" id="UP001157439"/>
    </source>
</evidence>
<dbReference type="Proteomes" id="UP001157439">
    <property type="component" value="Unassembled WGS sequence"/>
</dbReference>
<reference evidence="1 2" key="1">
    <citation type="journal article" date="2014" name="Int. J. Syst. Evol. Microbiol.">
        <title>Complete genome sequence of Corynebacterium casei LMG S-19264T (=DSM 44701T), isolated from a smear-ripened cheese.</title>
        <authorList>
            <consortium name="US DOE Joint Genome Institute (JGI-PGF)"/>
            <person name="Walter F."/>
            <person name="Albersmeier A."/>
            <person name="Kalinowski J."/>
            <person name="Ruckert C."/>
        </authorList>
    </citation>
    <scope>NUCLEOTIDE SEQUENCE [LARGE SCALE GENOMIC DNA]</scope>
    <source>
        <strain evidence="1 2">NBRC 112785</strain>
    </source>
</reference>
<dbReference type="RefSeq" id="WP_158220726.1">
    <property type="nucleotide sequence ID" value="NZ_BSPO01000003.1"/>
</dbReference>
<dbReference type="AlphaFoldDB" id="A0AA37WXF7"/>
<organism evidence="1 2">
    <name type="scientific">Paraferrimonas haliotis</name>
    <dbReference type="NCBI Taxonomy" id="2013866"/>
    <lineage>
        <taxon>Bacteria</taxon>
        <taxon>Pseudomonadati</taxon>
        <taxon>Pseudomonadota</taxon>
        <taxon>Gammaproteobacteria</taxon>
        <taxon>Alteromonadales</taxon>
        <taxon>Ferrimonadaceae</taxon>
        <taxon>Paraferrimonas</taxon>
    </lineage>
</organism>
<evidence type="ECO:0000313" key="1">
    <source>
        <dbReference type="EMBL" id="GLS84528.1"/>
    </source>
</evidence>
<dbReference type="Pfam" id="PF08907">
    <property type="entry name" value="DUF1853"/>
    <property type="match status" value="1"/>
</dbReference>
<comment type="caution">
    <text evidence="1">The sequence shown here is derived from an EMBL/GenBank/DDBJ whole genome shotgun (WGS) entry which is preliminary data.</text>
</comment>
<accession>A0AA37WXF7</accession>
<name>A0AA37WXF7_9GAMM</name>